<sequence>MLRSPVCVPLKPKRIVVLDPTFTLGMSLELGLPVVGSPLFGMSDVALQAKAVDEGVTDLGAFTQPSLEKVISLQPDLIIGSALAGEAAYEMASRIAPTVLISTEDWKSYYAAVARITGAEDRLAANFKGYEQRVEAMRSRIPNEVVSIVRITPWDFQVYLDAPNAYGPFAILRDLGVKRTAYETTDDVSLSLKRPDWETLEKLDAGTLLYIVGGANDSATSGRHEEVIANPLWQMLPAVQAGRVHRVDAGTWMEFSGVESANRVLDDVEKYIIGSQ</sequence>
<evidence type="ECO:0000313" key="8">
    <source>
        <dbReference type="Proteomes" id="UP000664096"/>
    </source>
</evidence>
<evidence type="ECO:0000259" key="6">
    <source>
        <dbReference type="PROSITE" id="PS50983"/>
    </source>
</evidence>
<dbReference type="PROSITE" id="PS50983">
    <property type="entry name" value="FE_B12_PBP"/>
    <property type="match status" value="1"/>
</dbReference>
<dbReference type="CDD" id="cd01146">
    <property type="entry name" value="FhuD"/>
    <property type="match status" value="1"/>
</dbReference>
<comment type="similarity">
    <text evidence="2">Belongs to the bacterial solute-binding protein 8 family.</text>
</comment>
<gene>
    <name evidence="7" type="ORF">JF539_17815</name>
</gene>
<reference evidence="7" key="1">
    <citation type="submission" date="2020-12" db="EMBL/GenBank/DDBJ databases">
        <title>Oil enriched cultivation method for isolating marine PHA-producing bacteria.</title>
        <authorList>
            <person name="Zheng W."/>
            <person name="Yu S."/>
            <person name="Huang Y."/>
        </authorList>
    </citation>
    <scope>NUCLEOTIDE SEQUENCE</scope>
    <source>
        <strain evidence="7">SY-2-12</strain>
    </source>
</reference>
<keyword evidence="3" id="KW-0813">Transport</keyword>
<organism evidence="7 8">
    <name type="scientific">Roseibium aggregatum</name>
    <dbReference type="NCBI Taxonomy" id="187304"/>
    <lineage>
        <taxon>Bacteria</taxon>
        <taxon>Pseudomonadati</taxon>
        <taxon>Pseudomonadota</taxon>
        <taxon>Alphaproteobacteria</taxon>
        <taxon>Hyphomicrobiales</taxon>
        <taxon>Stappiaceae</taxon>
        <taxon>Roseibium</taxon>
    </lineage>
</organism>
<dbReference type="GO" id="GO:1901678">
    <property type="term" value="P:iron coordination entity transport"/>
    <property type="evidence" value="ECO:0007669"/>
    <property type="project" value="UniProtKB-ARBA"/>
</dbReference>
<dbReference type="GO" id="GO:0030288">
    <property type="term" value="C:outer membrane-bounded periplasmic space"/>
    <property type="evidence" value="ECO:0007669"/>
    <property type="project" value="TreeGrafter"/>
</dbReference>
<accession>A0A939EFI1</accession>
<evidence type="ECO:0000256" key="4">
    <source>
        <dbReference type="ARBA" id="ARBA00022496"/>
    </source>
</evidence>
<feature type="domain" description="Fe/B12 periplasmic-binding" evidence="6">
    <location>
        <begin position="14"/>
        <end position="276"/>
    </location>
</feature>
<evidence type="ECO:0000256" key="3">
    <source>
        <dbReference type="ARBA" id="ARBA00022448"/>
    </source>
</evidence>
<evidence type="ECO:0000313" key="7">
    <source>
        <dbReference type="EMBL" id="MBN9672215.1"/>
    </source>
</evidence>
<dbReference type="Pfam" id="PF01497">
    <property type="entry name" value="Peripla_BP_2"/>
    <property type="match status" value="1"/>
</dbReference>
<dbReference type="RefSeq" id="WP_207142075.1">
    <property type="nucleotide sequence ID" value="NZ_JAEKJZ010000004.1"/>
</dbReference>
<name>A0A939EFI1_9HYPH</name>
<keyword evidence="4" id="KW-0408">Iron</keyword>
<keyword evidence="5" id="KW-0732">Signal</keyword>
<dbReference type="AlphaFoldDB" id="A0A939EFI1"/>
<keyword evidence="4" id="KW-0406">Ion transport</keyword>
<evidence type="ECO:0000256" key="5">
    <source>
        <dbReference type="ARBA" id="ARBA00022729"/>
    </source>
</evidence>
<evidence type="ECO:0000256" key="2">
    <source>
        <dbReference type="ARBA" id="ARBA00008814"/>
    </source>
</evidence>
<dbReference type="PANTHER" id="PTHR30532">
    <property type="entry name" value="IRON III DICITRATE-BINDING PERIPLASMIC PROTEIN"/>
    <property type="match status" value="1"/>
</dbReference>
<proteinExistence type="inferred from homology"/>
<protein>
    <submittedName>
        <fullName evidence="7">Iron-siderophore ABC transporter substrate-binding protein</fullName>
    </submittedName>
</protein>
<dbReference type="Gene3D" id="3.40.50.1980">
    <property type="entry name" value="Nitrogenase molybdenum iron protein domain"/>
    <property type="match status" value="2"/>
</dbReference>
<keyword evidence="4" id="KW-0410">Iron transport</keyword>
<dbReference type="EMBL" id="JAEKJZ010000004">
    <property type="protein sequence ID" value="MBN9672215.1"/>
    <property type="molecule type" value="Genomic_DNA"/>
</dbReference>
<dbReference type="SUPFAM" id="SSF53807">
    <property type="entry name" value="Helical backbone' metal receptor"/>
    <property type="match status" value="1"/>
</dbReference>
<comment type="subcellular location">
    <subcellularLocation>
        <location evidence="1">Cell envelope</location>
    </subcellularLocation>
</comment>
<dbReference type="PANTHER" id="PTHR30532:SF1">
    <property type="entry name" value="IRON(3+)-HYDROXAMATE-BINDING PROTEIN FHUD"/>
    <property type="match status" value="1"/>
</dbReference>
<dbReference type="InterPro" id="IPR002491">
    <property type="entry name" value="ABC_transptr_periplasmic_BD"/>
</dbReference>
<dbReference type="InterPro" id="IPR051313">
    <property type="entry name" value="Bact_iron-sidero_bind"/>
</dbReference>
<comment type="caution">
    <text evidence="7">The sequence shown here is derived from an EMBL/GenBank/DDBJ whole genome shotgun (WGS) entry which is preliminary data.</text>
</comment>
<dbReference type="Proteomes" id="UP000664096">
    <property type="component" value="Unassembled WGS sequence"/>
</dbReference>
<evidence type="ECO:0000256" key="1">
    <source>
        <dbReference type="ARBA" id="ARBA00004196"/>
    </source>
</evidence>